<sequence>MAENQKMEIDLGEDVAQGNYINLAIIAHSVSEFIIDFATVLPGVPKAKVKSRVILTPEHAKRLLLSLQENITRYESNVGKIEIPAPQRHSPGDFPLGGGPKIGEA</sequence>
<organism evidence="2 3">
    <name type="scientific">Alistipes putredinis</name>
    <dbReference type="NCBI Taxonomy" id="28117"/>
    <lineage>
        <taxon>Bacteria</taxon>
        <taxon>Pseudomonadati</taxon>
        <taxon>Bacteroidota</taxon>
        <taxon>Bacteroidia</taxon>
        <taxon>Bacteroidales</taxon>
        <taxon>Rikenellaceae</taxon>
        <taxon>Alistipes</taxon>
    </lineage>
</organism>
<feature type="region of interest" description="Disordered" evidence="1">
    <location>
        <begin position="82"/>
        <end position="105"/>
    </location>
</feature>
<protein>
    <recommendedName>
        <fullName evidence="4">Transcriptional accessory protein</fullName>
    </recommendedName>
</protein>
<evidence type="ECO:0000313" key="3">
    <source>
        <dbReference type="Proteomes" id="UP000187417"/>
    </source>
</evidence>
<reference evidence="2 3" key="1">
    <citation type="journal article" date="2016" name="Nat. Biotechnol.">
        <title>Measurement of bacterial replication rates in microbial communities.</title>
        <authorList>
            <person name="Brown C.T."/>
            <person name="Olm M.R."/>
            <person name="Thomas B.C."/>
            <person name="Banfield J.F."/>
        </authorList>
    </citation>
    <scope>NUCLEOTIDE SEQUENCE [LARGE SCALE GENOMIC DNA]</scope>
    <source>
        <strain evidence="2">CAG:67_53_122</strain>
    </source>
</reference>
<dbReference type="RefSeq" id="WP_004328276.1">
    <property type="nucleotide sequence ID" value="NZ_BAAFKT010000014.1"/>
</dbReference>
<feature type="compositionally biased region" description="Gly residues" evidence="1">
    <location>
        <begin position="95"/>
        <end position="105"/>
    </location>
</feature>
<accession>A0A1Q6F708</accession>
<gene>
    <name evidence="2" type="ORF">BHV66_04865</name>
</gene>
<proteinExistence type="predicted"/>
<dbReference type="STRING" id="28117.BHV66_04865"/>
<dbReference type="GeneID" id="73802700"/>
<evidence type="ECO:0008006" key="4">
    <source>
        <dbReference type="Google" id="ProtNLM"/>
    </source>
</evidence>
<dbReference type="Pfam" id="PF11950">
    <property type="entry name" value="DUF3467"/>
    <property type="match status" value="1"/>
</dbReference>
<dbReference type="Proteomes" id="UP000187417">
    <property type="component" value="Unassembled WGS sequence"/>
</dbReference>
<evidence type="ECO:0000256" key="1">
    <source>
        <dbReference type="SAM" id="MobiDB-lite"/>
    </source>
</evidence>
<evidence type="ECO:0000313" key="2">
    <source>
        <dbReference type="EMBL" id="OKY94680.1"/>
    </source>
</evidence>
<name>A0A1Q6F708_9BACT</name>
<dbReference type="InterPro" id="IPR021857">
    <property type="entry name" value="DUF3467"/>
</dbReference>
<dbReference type="EMBL" id="MNQH01000025">
    <property type="protein sequence ID" value="OKY94680.1"/>
    <property type="molecule type" value="Genomic_DNA"/>
</dbReference>
<comment type="caution">
    <text evidence="2">The sequence shown here is derived from an EMBL/GenBank/DDBJ whole genome shotgun (WGS) entry which is preliminary data.</text>
</comment>
<dbReference type="AlphaFoldDB" id="A0A1Q6F708"/>